<dbReference type="AlphaFoldDB" id="A0A8K0EEU2"/>
<evidence type="ECO:0000256" key="5">
    <source>
        <dbReference type="ARBA" id="ARBA00023040"/>
    </source>
</evidence>
<feature type="transmembrane region" description="Helical" evidence="13">
    <location>
        <begin position="152"/>
        <end position="172"/>
    </location>
</feature>
<keyword evidence="6 13" id="KW-0472">Membrane</keyword>
<dbReference type="EMBL" id="OV696700">
    <property type="protein sequence ID" value="CAH1246336.1"/>
    <property type="molecule type" value="Genomic_DNA"/>
</dbReference>
<dbReference type="GO" id="GO:0005886">
    <property type="term" value="C:plasma membrane"/>
    <property type="evidence" value="ECO:0007669"/>
    <property type="project" value="UniProtKB-SubCell"/>
</dbReference>
<organism evidence="15 16">
    <name type="scientific">Branchiostoma lanceolatum</name>
    <name type="common">Common lancelet</name>
    <name type="synonym">Amphioxus lanceolatum</name>
    <dbReference type="NCBI Taxonomy" id="7740"/>
    <lineage>
        <taxon>Eukaryota</taxon>
        <taxon>Metazoa</taxon>
        <taxon>Chordata</taxon>
        <taxon>Cephalochordata</taxon>
        <taxon>Leptocardii</taxon>
        <taxon>Amphioxiformes</taxon>
        <taxon>Branchiostomatidae</taxon>
        <taxon>Branchiostoma</taxon>
    </lineage>
</organism>
<name>A0A8K0EEU2_BRALA</name>
<evidence type="ECO:0000256" key="12">
    <source>
        <dbReference type="ARBA" id="ARBA00023288"/>
    </source>
</evidence>
<keyword evidence="2" id="KW-1003">Cell membrane</keyword>
<evidence type="ECO:0000256" key="10">
    <source>
        <dbReference type="ARBA" id="ARBA00023180"/>
    </source>
</evidence>
<feature type="transmembrane region" description="Helical" evidence="13">
    <location>
        <begin position="111"/>
        <end position="132"/>
    </location>
</feature>
<gene>
    <name evidence="15" type="primary">SSTR2</name>
    <name evidence="15" type="ORF">BLAG_LOCUS8386</name>
</gene>
<keyword evidence="3 13" id="KW-0812">Transmembrane</keyword>
<dbReference type="GO" id="GO:0004930">
    <property type="term" value="F:G protein-coupled receptor activity"/>
    <property type="evidence" value="ECO:0007669"/>
    <property type="project" value="UniProtKB-KW"/>
</dbReference>
<dbReference type="GO" id="GO:0042923">
    <property type="term" value="F:neuropeptide binding"/>
    <property type="evidence" value="ECO:0007669"/>
    <property type="project" value="TreeGrafter"/>
</dbReference>
<dbReference type="PROSITE" id="PS50262">
    <property type="entry name" value="G_PROTEIN_RECEP_F1_2"/>
    <property type="match status" value="1"/>
</dbReference>
<dbReference type="Gene3D" id="1.20.1070.10">
    <property type="entry name" value="Rhodopsin 7-helix transmembrane proteins"/>
    <property type="match status" value="1"/>
</dbReference>
<evidence type="ECO:0000256" key="7">
    <source>
        <dbReference type="ARBA" id="ARBA00023139"/>
    </source>
</evidence>
<dbReference type="Proteomes" id="UP000838412">
    <property type="component" value="Chromosome 15"/>
</dbReference>
<comment type="subcellular location">
    <subcellularLocation>
        <location evidence="1">Cell membrane</location>
        <topology evidence="1">Multi-pass membrane protein</topology>
    </subcellularLocation>
</comment>
<keyword evidence="12" id="KW-0449">Lipoprotein</keyword>
<evidence type="ECO:0000256" key="11">
    <source>
        <dbReference type="ARBA" id="ARBA00023224"/>
    </source>
</evidence>
<dbReference type="GO" id="GO:0043005">
    <property type="term" value="C:neuron projection"/>
    <property type="evidence" value="ECO:0007669"/>
    <property type="project" value="TreeGrafter"/>
</dbReference>
<evidence type="ECO:0000259" key="14">
    <source>
        <dbReference type="PROSITE" id="PS50262"/>
    </source>
</evidence>
<evidence type="ECO:0000256" key="6">
    <source>
        <dbReference type="ARBA" id="ARBA00023136"/>
    </source>
</evidence>
<dbReference type="PANTHER" id="PTHR24229">
    <property type="entry name" value="NEUROPEPTIDES RECEPTOR"/>
    <property type="match status" value="1"/>
</dbReference>
<keyword evidence="16" id="KW-1185">Reference proteome</keyword>
<dbReference type="InterPro" id="IPR017452">
    <property type="entry name" value="GPCR_Rhodpsn_7TM"/>
</dbReference>
<dbReference type="InterPro" id="IPR000276">
    <property type="entry name" value="GPCR_Rhodpsn"/>
</dbReference>
<feature type="domain" description="G-protein coupled receptors family 1 profile" evidence="14">
    <location>
        <begin position="54"/>
        <end position="309"/>
    </location>
</feature>
<keyword evidence="9" id="KW-0675">Receptor</keyword>
<evidence type="ECO:0000256" key="2">
    <source>
        <dbReference type="ARBA" id="ARBA00022475"/>
    </source>
</evidence>
<dbReference type="FunFam" id="1.20.1070.10:FF:000060">
    <property type="entry name" value="Somatostatin receptor type 1"/>
    <property type="match status" value="1"/>
</dbReference>
<feature type="transmembrane region" description="Helical" evidence="13">
    <location>
        <begin position="285"/>
        <end position="311"/>
    </location>
</feature>
<keyword evidence="11" id="KW-0807">Transducer</keyword>
<dbReference type="GO" id="GO:0007218">
    <property type="term" value="P:neuropeptide signaling pathway"/>
    <property type="evidence" value="ECO:0007669"/>
    <property type="project" value="TreeGrafter"/>
</dbReference>
<dbReference type="OrthoDB" id="6076970at2759"/>
<evidence type="ECO:0000313" key="16">
    <source>
        <dbReference type="Proteomes" id="UP000838412"/>
    </source>
</evidence>
<accession>A0A8K0EEU2</accession>
<evidence type="ECO:0000256" key="8">
    <source>
        <dbReference type="ARBA" id="ARBA00023157"/>
    </source>
</evidence>
<evidence type="ECO:0000256" key="1">
    <source>
        <dbReference type="ARBA" id="ARBA00004651"/>
    </source>
</evidence>
<keyword evidence="4 13" id="KW-1133">Transmembrane helix</keyword>
<feature type="transmembrane region" description="Helical" evidence="13">
    <location>
        <begin position="203"/>
        <end position="226"/>
    </location>
</feature>
<evidence type="ECO:0000256" key="13">
    <source>
        <dbReference type="SAM" id="Phobius"/>
    </source>
</evidence>
<evidence type="ECO:0000256" key="3">
    <source>
        <dbReference type="ARBA" id="ARBA00022692"/>
    </source>
</evidence>
<dbReference type="SUPFAM" id="SSF81321">
    <property type="entry name" value="Family A G protein-coupled receptor-like"/>
    <property type="match status" value="1"/>
</dbReference>
<keyword evidence="7" id="KW-0564">Palmitate</keyword>
<protein>
    <submittedName>
        <fullName evidence="15">SSTR2 protein</fullName>
    </submittedName>
</protein>
<keyword evidence="5" id="KW-0297">G-protein coupled receptor</keyword>
<dbReference type="PRINTS" id="PR00237">
    <property type="entry name" value="GPCRRHODOPSN"/>
</dbReference>
<sequence>MDGVGYYTGVMTGNGSAVNGTDDSLETLLLASDIITKIVAPTVYSVESAAALLGNALVIYMLLGFTKMKDATHYYILNLALADTLFMLGVPFISVSSAMEQWVFGKAMCKIVLSMDAMSMFNSVFTLAVLSVDRYLAIVCSTSHAHLRRPKVAIAVSLSVLAASILLTIPVMTVSDTVQLEDGTSICFLNWPVDEAMFWHKVITSYTFVVGFVLPLAVISVSYLLVVRHLKASASEHAAVARVSVKVRTKVTKTVTAMIVTFAACWLPFHMCQLIVLAAELRPTLWTLVMFHLAVVMSYANSCINPILYVFMSQKFRQSFRAALRLSLRRNADRRANQRYVRRRDGIACSRQDMDGFLEEEKCEANLTILPYSVPRGNVYLRETTV</sequence>
<feature type="transmembrane region" description="Helical" evidence="13">
    <location>
        <begin position="38"/>
        <end position="63"/>
    </location>
</feature>
<evidence type="ECO:0000256" key="4">
    <source>
        <dbReference type="ARBA" id="ARBA00022989"/>
    </source>
</evidence>
<keyword evidence="10" id="KW-0325">Glycoprotein</keyword>
<feature type="transmembrane region" description="Helical" evidence="13">
    <location>
        <begin position="255"/>
        <end position="279"/>
    </location>
</feature>
<reference evidence="15" key="1">
    <citation type="submission" date="2022-01" db="EMBL/GenBank/DDBJ databases">
        <authorList>
            <person name="Braso-Vives M."/>
        </authorList>
    </citation>
    <scope>NUCLEOTIDE SEQUENCE</scope>
</reference>
<dbReference type="CDD" id="cd14970">
    <property type="entry name" value="7tmA_Opioid_R-like"/>
    <property type="match status" value="1"/>
</dbReference>
<dbReference type="Pfam" id="PF00001">
    <property type="entry name" value="7tm_1"/>
    <property type="match status" value="1"/>
</dbReference>
<keyword evidence="8" id="KW-1015">Disulfide bond</keyword>
<evidence type="ECO:0000256" key="9">
    <source>
        <dbReference type="ARBA" id="ARBA00023170"/>
    </source>
</evidence>
<feature type="transmembrane region" description="Helical" evidence="13">
    <location>
        <begin position="75"/>
        <end position="99"/>
    </location>
</feature>
<dbReference type="PANTHER" id="PTHR24229:SF112">
    <property type="entry name" value="CHEMOKINE-LIKE RECEPTOR 1"/>
    <property type="match status" value="1"/>
</dbReference>
<evidence type="ECO:0000313" key="15">
    <source>
        <dbReference type="EMBL" id="CAH1246336.1"/>
    </source>
</evidence>
<proteinExistence type="predicted"/>